<dbReference type="AlphaFoldDB" id="A0AAV3XQZ0"/>
<gene>
    <name evidence="1" type="ORF">MiSe_88670</name>
</gene>
<name>A0AAV3XQZ0_9CYAN</name>
<dbReference type="Proteomes" id="UP001050975">
    <property type="component" value="Unassembled WGS sequence"/>
</dbReference>
<sequence>MPQEAKNFWSRRAGCPCHKKPNMFCRDGQDAHATRSQKCFVGWATGRMPMPQEAKHVLSGGRRAGCPCHKKPNMFCRVGEGQDAHATRSQTCFVGWATGRMPMPQEAKNVFWGGRRCLPFLLVQDLTPGRRVICRGTLHERIISFP</sequence>
<accession>A0AAV3XQZ0</accession>
<protein>
    <submittedName>
        <fullName evidence="1">Uncharacterized protein</fullName>
    </submittedName>
</protein>
<keyword evidence="2" id="KW-1185">Reference proteome</keyword>
<organism evidence="1 2">
    <name type="scientific">Microseira wollei NIES-4236</name>
    <dbReference type="NCBI Taxonomy" id="2530354"/>
    <lineage>
        <taxon>Bacteria</taxon>
        <taxon>Bacillati</taxon>
        <taxon>Cyanobacteriota</taxon>
        <taxon>Cyanophyceae</taxon>
        <taxon>Oscillatoriophycideae</taxon>
        <taxon>Aerosakkonematales</taxon>
        <taxon>Aerosakkonemataceae</taxon>
        <taxon>Microseira</taxon>
    </lineage>
</organism>
<dbReference type="EMBL" id="BLAY01000283">
    <property type="protein sequence ID" value="GET44041.1"/>
    <property type="molecule type" value="Genomic_DNA"/>
</dbReference>
<comment type="caution">
    <text evidence="1">The sequence shown here is derived from an EMBL/GenBank/DDBJ whole genome shotgun (WGS) entry which is preliminary data.</text>
</comment>
<evidence type="ECO:0000313" key="2">
    <source>
        <dbReference type="Proteomes" id="UP001050975"/>
    </source>
</evidence>
<proteinExistence type="predicted"/>
<dbReference type="RefSeq" id="WP_226593493.1">
    <property type="nucleotide sequence ID" value="NZ_BLAY01000283.1"/>
</dbReference>
<evidence type="ECO:0000313" key="1">
    <source>
        <dbReference type="EMBL" id="GET44041.1"/>
    </source>
</evidence>
<reference evidence="1" key="1">
    <citation type="submission" date="2019-10" db="EMBL/GenBank/DDBJ databases">
        <title>Draft genome sequece of Microseira wollei NIES-4236.</title>
        <authorList>
            <person name="Yamaguchi H."/>
            <person name="Suzuki S."/>
            <person name="Kawachi M."/>
        </authorList>
    </citation>
    <scope>NUCLEOTIDE SEQUENCE</scope>
    <source>
        <strain evidence="1">NIES-4236</strain>
    </source>
</reference>